<dbReference type="GO" id="GO:0008199">
    <property type="term" value="F:ferric iron binding"/>
    <property type="evidence" value="ECO:0007669"/>
    <property type="project" value="InterPro"/>
</dbReference>
<evidence type="ECO:0000313" key="9">
    <source>
        <dbReference type="Proteomes" id="UP000886674"/>
    </source>
</evidence>
<dbReference type="InterPro" id="IPR050770">
    <property type="entry name" value="Intradiol_RC_Dioxygenase"/>
</dbReference>
<dbReference type="InterPro" id="IPR039390">
    <property type="entry name" value="1_2-HQD/HQD"/>
</dbReference>
<evidence type="ECO:0000256" key="4">
    <source>
        <dbReference type="ARBA" id="ARBA00022964"/>
    </source>
</evidence>
<accession>A0A9E4NNP7</accession>
<dbReference type="InterPro" id="IPR007535">
    <property type="entry name" value="Catechol_dOase_N"/>
</dbReference>
<dbReference type="CDD" id="cd03461">
    <property type="entry name" value="1_2-HQD"/>
    <property type="match status" value="1"/>
</dbReference>
<proteinExistence type="inferred from homology"/>
<dbReference type="InterPro" id="IPR015889">
    <property type="entry name" value="Intradiol_dOase_core"/>
</dbReference>
<evidence type="ECO:0000256" key="6">
    <source>
        <dbReference type="ARBA" id="ARBA00023004"/>
    </source>
</evidence>
<dbReference type="Pfam" id="PF04444">
    <property type="entry name" value="Dioxygenase_N"/>
    <property type="match status" value="1"/>
</dbReference>
<keyword evidence="6" id="KW-0408">Iron</keyword>
<dbReference type="PROSITE" id="PS00083">
    <property type="entry name" value="INTRADIOL_DIOXYGENAS"/>
    <property type="match status" value="1"/>
</dbReference>
<comment type="cofactor">
    <cofactor evidence="1">
        <name>Fe(3+)</name>
        <dbReference type="ChEBI" id="CHEBI:29034"/>
    </cofactor>
</comment>
<dbReference type="PANTHER" id="PTHR33711:SF7">
    <property type="entry name" value="INTRADIOL RING-CLEAVAGE DIOXYGENASES DOMAIN-CONTAINING PROTEIN-RELATED"/>
    <property type="match status" value="1"/>
</dbReference>
<evidence type="ECO:0000259" key="7">
    <source>
        <dbReference type="PROSITE" id="PS00083"/>
    </source>
</evidence>
<gene>
    <name evidence="8" type="ORF">JAY77_18865</name>
</gene>
<protein>
    <submittedName>
        <fullName evidence="8">Intradiol ring-cleavage dioxygenase</fullName>
    </submittedName>
</protein>
<comment type="caution">
    <text evidence="8">The sequence shown here is derived from an EMBL/GenBank/DDBJ whole genome shotgun (WGS) entry which is preliminary data.</text>
</comment>
<dbReference type="GO" id="GO:0018576">
    <property type="term" value="F:catechol 1,2-dioxygenase activity"/>
    <property type="evidence" value="ECO:0007669"/>
    <property type="project" value="InterPro"/>
</dbReference>
<evidence type="ECO:0000256" key="1">
    <source>
        <dbReference type="ARBA" id="ARBA00001965"/>
    </source>
</evidence>
<feature type="domain" description="Intradiol ring-cleavage dioxygenases" evidence="7">
    <location>
        <begin position="133"/>
        <end position="161"/>
    </location>
</feature>
<dbReference type="InterPro" id="IPR000627">
    <property type="entry name" value="Intradiol_dOase_C"/>
</dbReference>
<dbReference type="Pfam" id="PF00775">
    <property type="entry name" value="Dioxygenase_C"/>
    <property type="match status" value="1"/>
</dbReference>
<keyword evidence="4 8" id="KW-0223">Dioxygenase</keyword>
<evidence type="ECO:0000256" key="5">
    <source>
        <dbReference type="ARBA" id="ARBA00023002"/>
    </source>
</evidence>
<dbReference type="Proteomes" id="UP000886674">
    <property type="component" value="Unassembled WGS sequence"/>
</dbReference>
<organism evidence="8 9">
    <name type="scientific">Candidatus Thiodiazotropha taylori</name>
    <dbReference type="NCBI Taxonomy" id="2792791"/>
    <lineage>
        <taxon>Bacteria</taxon>
        <taxon>Pseudomonadati</taxon>
        <taxon>Pseudomonadota</taxon>
        <taxon>Gammaproteobacteria</taxon>
        <taxon>Chromatiales</taxon>
        <taxon>Sedimenticolaceae</taxon>
        <taxon>Candidatus Thiodiazotropha</taxon>
    </lineage>
</organism>
<evidence type="ECO:0000256" key="3">
    <source>
        <dbReference type="ARBA" id="ARBA00022723"/>
    </source>
</evidence>
<keyword evidence="3" id="KW-0479">Metal-binding</keyword>
<comment type="similarity">
    <text evidence="2">Belongs to the intradiol ring-cleavage dioxygenase family.</text>
</comment>
<dbReference type="EMBL" id="JAEPCR010000108">
    <property type="protein sequence ID" value="MCG7980197.1"/>
    <property type="molecule type" value="Genomic_DNA"/>
</dbReference>
<dbReference type="AlphaFoldDB" id="A0A9E4NNP7"/>
<keyword evidence="5" id="KW-0560">Oxidoreductase</keyword>
<dbReference type="PANTHER" id="PTHR33711">
    <property type="entry name" value="DIOXYGENASE, PUTATIVE (AFU_ORTHOLOGUE AFUA_2G02910)-RELATED"/>
    <property type="match status" value="1"/>
</dbReference>
<reference evidence="8" key="1">
    <citation type="journal article" date="2021" name="Proc. Natl. Acad. Sci. U.S.A.">
        <title>Global biogeography of chemosynthetic symbionts reveals both localized and globally distributed symbiont groups. .</title>
        <authorList>
            <person name="Osvatic J.T."/>
            <person name="Wilkins L.G.E."/>
            <person name="Leibrecht L."/>
            <person name="Leray M."/>
            <person name="Zauner S."/>
            <person name="Polzin J."/>
            <person name="Camacho Y."/>
            <person name="Gros O."/>
            <person name="van Gils J.A."/>
            <person name="Eisen J.A."/>
            <person name="Petersen J.M."/>
            <person name="Yuen B."/>
        </authorList>
    </citation>
    <scope>NUCLEOTIDE SEQUENCE</scope>
    <source>
        <strain evidence="8">MAGclacostrist055</strain>
    </source>
</reference>
<sequence length="294" mass="32790">MRNLNEQNMTQAVLATLENCEDLRLKQVMTAFIGHLHDFIRDLEPTEEEWFKAIQFLLDTAGMCDDKRNEFILLSDTLGATILVDAINHRKSEGATETSVLGPFYVEGAPEYPNGADMRGEITEGVQGESVVVLGKVTDAQGKPLAGAMLDIWETAPDGFYHVQKPGEVPEFNLCGKIRTDDDGVYQFCTYKPVAYPIPSDGPVGKLLRSMGRHFYRPAHIHVIVSNEGYEPVVTQLFTEGDDYLESDAVFGVKDSLVVDYLRTEGGSLAEQYDMVGQFWTVDYDFVLEKVKTA</sequence>
<evidence type="ECO:0000256" key="2">
    <source>
        <dbReference type="ARBA" id="ARBA00007825"/>
    </source>
</evidence>
<dbReference type="GO" id="GO:0009712">
    <property type="term" value="P:catechol-containing compound metabolic process"/>
    <property type="evidence" value="ECO:0007669"/>
    <property type="project" value="InterPro"/>
</dbReference>
<evidence type="ECO:0000313" key="8">
    <source>
        <dbReference type="EMBL" id="MCG7980197.1"/>
    </source>
</evidence>
<dbReference type="Gene3D" id="2.60.130.10">
    <property type="entry name" value="Aromatic compound dioxygenase"/>
    <property type="match status" value="1"/>
</dbReference>
<dbReference type="SUPFAM" id="SSF49482">
    <property type="entry name" value="Aromatic compound dioxygenase"/>
    <property type="match status" value="1"/>
</dbReference>
<name>A0A9E4NNP7_9GAMM</name>